<dbReference type="InterPro" id="IPR010982">
    <property type="entry name" value="Lambda_DNA-bd_dom_sf"/>
</dbReference>
<organism evidence="4 5">
    <name type="scientific">Paraburkholderia caffeinitolerans</name>
    <dbReference type="NCBI Taxonomy" id="1723730"/>
    <lineage>
        <taxon>Bacteria</taxon>
        <taxon>Pseudomonadati</taxon>
        <taxon>Pseudomonadota</taxon>
        <taxon>Betaproteobacteria</taxon>
        <taxon>Burkholderiales</taxon>
        <taxon>Burkholderiaceae</taxon>
        <taxon>Paraburkholderia</taxon>
    </lineage>
</organism>
<feature type="region of interest" description="Disordered" evidence="2">
    <location>
        <begin position="1"/>
        <end position="62"/>
    </location>
</feature>
<name>A0A6J5GX59_9BURK</name>
<dbReference type="InterPro" id="IPR013096">
    <property type="entry name" value="Cupin_2"/>
</dbReference>
<dbReference type="Gene3D" id="1.10.260.40">
    <property type="entry name" value="lambda repressor-like DNA-binding domains"/>
    <property type="match status" value="1"/>
</dbReference>
<dbReference type="AlphaFoldDB" id="A0A6J5GX59"/>
<dbReference type="SMART" id="SM00530">
    <property type="entry name" value="HTH_XRE"/>
    <property type="match status" value="1"/>
</dbReference>
<dbReference type="PANTHER" id="PTHR46797">
    <property type="entry name" value="HTH-TYPE TRANSCRIPTIONAL REGULATOR"/>
    <property type="match status" value="1"/>
</dbReference>
<dbReference type="CDD" id="cd00093">
    <property type="entry name" value="HTH_XRE"/>
    <property type="match status" value="1"/>
</dbReference>
<dbReference type="Proteomes" id="UP000494119">
    <property type="component" value="Unassembled WGS sequence"/>
</dbReference>
<accession>A0A6J5GX59</accession>
<dbReference type="InterPro" id="IPR050807">
    <property type="entry name" value="TransReg_Diox_bact_type"/>
</dbReference>
<dbReference type="SUPFAM" id="SSF47413">
    <property type="entry name" value="lambda repressor-like DNA-binding domains"/>
    <property type="match status" value="1"/>
</dbReference>
<dbReference type="Pfam" id="PF07883">
    <property type="entry name" value="Cupin_2"/>
    <property type="match status" value="1"/>
</dbReference>
<dbReference type="GO" id="GO:0005829">
    <property type="term" value="C:cytosol"/>
    <property type="evidence" value="ECO:0007669"/>
    <property type="project" value="TreeGrafter"/>
</dbReference>
<dbReference type="Gene3D" id="2.60.120.10">
    <property type="entry name" value="Jelly Rolls"/>
    <property type="match status" value="1"/>
</dbReference>
<dbReference type="CDD" id="cd02209">
    <property type="entry name" value="cupin_XRE_C"/>
    <property type="match status" value="1"/>
</dbReference>
<dbReference type="PROSITE" id="PS50943">
    <property type="entry name" value="HTH_CROC1"/>
    <property type="match status" value="1"/>
</dbReference>
<feature type="domain" description="HTH cro/C1-type" evidence="3">
    <location>
        <begin position="65"/>
        <end position="119"/>
    </location>
</feature>
<sequence>MASTGSGSPSGSRAGGNANADSGTHADTGAGVKTRPRKTRAAAIPATERSGAAAPAAPPRVGEQIQRLRSERRMTLDELSRAAGVSKSMLSEIERDKANPTIAVAWRLTNALGVKLDSLFAAPRAPDAITVAGPHDIPTLHGHEAGYQLRVWGPIELAGHFEWYELTLKPGGALVSAAHEPGTREHLTVLQGTIEVEAASAHERLKTADTARYIADQPHAIRNVGKGEARALLIVIHG</sequence>
<keyword evidence="5" id="KW-1185">Reference proteome</keyword>
<evidence type="ECO:0000256" key="1">
    <source>
        <dbReference type="ARBA" id="ARBA00023125"/>
    </source>
</evidence>
<dbReference type="RefSeq" id="WP_175197941.1">
    <property type="nucleotide sequence ID" value="NZ_CADIKL010000051.1"/>
</dbReference>
<dbReference type="GO" id="GO:0003700">
    <property type="term" value="F:DNA-binding transcription factor activity"/>
    <property type="evidence" value="ECO:0007669"/>
    <property type="project" value="TreeGrafter"/>
</dbReference>
<dbReference type="SUPFAM" id="SSF51182">
    <property type="entry name" value="RmlC-like cupins"/>
    <property type="match status" value="1"/>
</dbReference>
<dbReference type="PANTHER" id="PTHR46797:SF1">
    <property type="entry name" value="METHYLPHOSPHONATE SYNTHASE"/>
    <property type="match status" value="1"/>
</dbReference>
<proteinExistence type="predicted"/>
<dbReference type="InterPro" id="IPR011051">
    <property type="entry name" value="RmlC_Cupin_sf"/>
</dbReference>
<evidence type="ECO:0000313" key="4">
    <source>
        <dbReference type="EMBL" id="CAB3806890.1"/>
    </source>
</evidence>
<protein>
    <recommendedName>
        <fullName evidence="3">HTH cro/C1-type domain-containing protein</fullName>
    </recommendedName>
</protein>
<dbReference type="InterPro" id="IPR014710">
    <property type="entry name" value="RmlC-like_jellyroll"/>
</dbReference>
<feature type="compositionally biased region" description="Low complexity" evidence="2">
    <location>
        <begin position="1"/>
        <end position="23"/>
    </location>
</feature>
<reference evidence="4 5" key="1">
    <citation type="submission" date="2020-04" db="EMBL/GenBank/DDBJ databases">
        <authorList>
            <person name="De Canck E."/>
        </authorList>
    </citation>
    <scope>NUCLEOTIDE SEQUENCE [LARGE SCALE GENOMIC DNA]</scope>
    <source>
        <strain evidence="4 5">LMG 28688</strain>
    </source>
</reference>
<evidence type="ECO:0000256" key="2">
    <source>
        <dbReference type="SAM" id="MobiDB-lite"/>
    </source>
</evidence>
<evidence type="ECO:0000313" key="5">
    <source>
        <dbReference type="Proteomes" id="UP000494119"/>
    </source>
</evidence>
<dbReference type="Pfam" id="PF01381">
    <property type="entry name" value="HTH_3"/>
    <property type="match status" value="1"/>
</dbReference>
<dbReference type="GO" id="GO:0003677">
    <property type="term" value="F:DNA binding"/>
    <property type="evidence" value="ECO:0007669"/>
    <property type="project" value="UniProtKB-KW"/>
</dbReference>
<evidence type="ECO:0000259" key="3">
    <source>
        <dbReference type="PROSITE" id="PS50943"/>
    </source>
</evidence>
<keyword evidence="1" id="KW-0238">DNA-binding</keyword>
<gene>
    <name evidence="4" type="ORF">LMG28688_06434</name>
</gene>
<dbReference type="InterPro" id="IPR001387">
    <property type="entry name" value="Cro/C1-type_HTH"/>
</dbReference>
<dbReference type="EMBL" id="CADIKL010000051">
    <property type="protein sequence ID" value="CAB3806890.1"/>
    <property type="molecule type" value="Genomic_DNA"/>
</dbReference>